<name>A0ABX0GQ68_9ACTN</name>
<dbReference type="InterPro" id="IPR036983">
    <property type="entry name" value="AIM24_sf"/>
</dbReference>
<dbReference type="EMBL" id="JAANNP010000001">
    <property type="protein sequence ID" value="NHC12979.1"/>
    <property type="molecule type" value="Genomic_DNA"/>
</dbReference>
<proteinExistence type="predicted"/>
<organism evidence="1 2">
    <name type="scientific">Motilibacter deserti</name>
    <dbReference type="NCBI Taxonomy" id="2714956"/>
    <lineage>
        <taxon>Bacteria</taxon>
        <taxon>Bacillati</taxon>
        <taxon>Actinomycetota</taxon>
        <taxon>Actinomycetes</taxon>
        <taxon>Motilibacterales</taxon>
        <taxon>Motilibacteraceae</taxon>
        <taxon>Motilibacter</taxon>
    </lineage>
</organism>
<dbReference type="Proteomes" id="UP000800981">
    <property type="component" value="Unassembled WGS sequence"/>
</dbReference>
<gene>
    <name evidence="1" type="ORF">G9H71_04205</name>
</gene>
<reference evidence="1 2" key="1">
    <citation type="submission" date="2020-03" db="EMBL/GenBank/DDBJ databases">
        <title>Two novel Motilibacter sp.</title>
        <authorList>
            <person name="Liu S."/>
        </authorList>
    </citation>
    <scope>NUCLEOTIDE SEQUENCE [LARGE SCALE GENOMIC DNA]</scope>
    <source>
        <strain evidence="1 2">E257</strain>
    </source>
</reference>
<accession>A0ABX0GQ68</accession>
<dbReference type="InterPro" id="IPR002838">
    <property type="entry name" value="AIM24"/>
</dbReference>
<dbReference type="Gene3D" id="3.60.160.10">
    <property type="entry name" value="Mitochondrial biogenesis AIM24"/>
    <property type="match status" value="1"/>
</dbReference>
<evidence type="ECO:0000313" key="1">
    <source>
        <dbReference type="EMBL" id="NHC12979.1"/>
    </source>
</evidence>
<protein>
    <submittedName>
        <fullName evidence="1">AIM24 family protein</fullName>
    </submittedName>
</protein>
<evidence type="ECO:0000313" key="2">
    <source>
        <dbReference type="Proteomes" id="UP000800981"/>
    </source>
</evidence>
<comment type="caution">
    <text evidence="1">The sequence shown here is derived from an EMBL/GenBank/DDBJ whole genome shotgun (WGS) entry which is preliminary data.</text>
</comment>
<dbReference type="Pfam" id="PF01987">
    <property type="entry name" value="AIM24"/>
    <property type="match status" value="1"/>
</dbReference>
<keyword evidence="2" id="KW-1185">Reference proteome</keyword>
<dbReference type="PANTHER" id="PTHR38074:SF1">
    <property type="entry name" value="ALTERED INHERITANCE OF MITOCHONDRIA PROTEIN 24, MITOCHONDRIAL"/>
    <property type="match status" value="1"/>
</dbReference>
<dbReference type="InterPro" id="IPR016031">
    <property type="entry name" value="Trp_RNA-bd_attenuator-like_dom"/>
</dbReference>
<sequence>MSRFEKVNSKVVKVQLGAPVVARRGSMLAYSGQIGFTPHGVPGGMGGGMGGFGGLAGGLMQRAAGEHVSMMEAHGQGEVHYGFRGAHITLLDVAPGQQLQVEAERLLAHDSSLQTSTVFLGSGGIRQAISGAVTGQGLFTTQLSGSGSVAILSHGGTIALPVTPQSQVAVDPQAYVAALGQLSVEVAAKVGWRDAVGKGSGEAIQLKVTGQGTVYVQASERKL</sequence>
<dbReference type="SUPFAM" id="SSF51219">
    <property type="entry name" value="TRAP-like"/>
    <property type="match status" value="1"/>
</dbReference>
<dbReference type="RefSeq" id="WP_166278231.1">
    <property type="nucleotide sequence ID" value="NZ_JAANNP010000001.1"/>
</dbReference>
<dbReference type="PANTHER" id="PTHR38074">
    <property type="entry name" value="ALTERED INHERITANCE OF MITOCHONDRIA PROTEIN 24, MITOCHONDRIAL"/>
    <property type="match status" value="1"/>
</dbReference>